<evidence type="ECO:0000313" key="2">
    <source>
        <dbReference type="Proteomes" id="UP000054092"/>
    </source>
</evidence>
<dbReference type="EMBL" id="LGGP01000197">
    <property type="protein sequence ID" value="KUK80159.1"/>
    <property type="molecule type" value="Genomic_DNA"/>
</dbReference>
<accession>A0A101HNY0</accession>
<dbReference type="Proteomes" id="UP000054092">
    <property type="component" value="Unassembled WGS sequence"/>
</dbReference>
<organism evidence="1 2">
    <name type="scientific">Mesotoga prima</name>
    <dbReference type="NCBI Taxonomy" id="1184387"/>
    <lineage>
        <taxon>Bacteria</taxon>
        <taxon>Thermotogati</taxon>
        <taxon>Thermotogota</taxon>
        <taxon>Thermotogae</taxon>
        <taxon>Kosmotogales</taxon>
        <taxon>Kosmotogaceae</taxon>
        <taxon>Mesotoga</taxon>
    </lineage>
</organism>
<comment type="caution">
    <text evidence="1">The sequence shown here is derived from an EMBL/GenBank/DDBJ whole genome shotgun (WGS) entry which is preliminary data.</text>
</comment>
<gene>
    <name evidence="1" type="ORF">XD94_1133</name>
</gene>
<reference evidence="2" key="1">
    <citation type="journal article" date="2015" name="MBio">
        <title>Genome-Resolved Metagenomic Analysis Reveals Roles for Candidate Phyla and Other Microbial Community Members in Biogeochemical Transformations in Oil Reservoirs.</title>
        <authorList>
            <person name="Hu P."/>
            <person name="Tom L."/>
            <person name="Singh A."/>
            <person name="Thomas B.C."/>
            <person name="Baker B.J."/>
            <person name="Piceno Y.M."/>
            <person name="Andersen G.L."/>
            <person name="Banfield J.F."/>
        </authorList>
    </citation>
    <scope>NUCLEOTIDE SEQUENCE [LARGE SCALE GENOMIC DNA]</scope>
</reference>
<proteinExistence type="predicted"/>
<evidence type="ECO:0000313" key="1">
    <source>
        <dbReference type="EMBL" id="KUK80159.1"/>
    </source>
</evidence>
<feature type="non-terminal residue" evidence="1">
    <location>
        <position position="33"/>
    </location>
</feature>
<name>A0A101HNY0_9BACT</name>
<protein>
    <submittedName>
        <fullName evidence="1">Uncharacterized protein</fullName>
    </submittedName>
</protein>
<dbReference type="AlphaFoldDB" id="A0A101HNY0"/>
<sequence>MPGGASGEVMLLRRREINASYLRWPVRLRLASL</sequence>